<reference evidence="6 7" key="1">
    <citation type="submission" date="2020-08" db="EMBL/GenBank/DDBJ databases">
        <title>Genome public.</title>
        <authorList>
            <person name="Liu C."/>
            <person name="Sun Q."/>
        </authorList>
    </citation>
    <scope>NUCLEOTIDE SEQUENCE [LARGE SCALE GENOMIC DNA]</scope>
    <source>
        <strain evidence="6 7">NSJ-37</strain>
    </source>
</reference>
<dbReference type="SUPFAM" id="SSF46894">
    <property type="entry name" value="C-terminal effector domain of the bipartite response regulators"/>
    <property type="match status" value="1"/>
</dbReference>
<sequence>MKTILISRKSCVIEGFLHEARYVEELEILRTFQDEQEAYDMVGRQEVDLAIIDLDMEKSDGADIGWKLKKKNPDILLIYLTKEQRSLMNLIRLHPVAVMEVPFREGEIRYVVESAYLLSKRKRKRIYARTFGHFDVFVDGKPIMFKSAKAKEFLAFLIDRRGGTVTTDQMINVLWEDRPNDESTQNLCCKLVKTLQRELRAAGAEEMLVVARGSRSVNVESFQCDMYELLDGNQKIKARYMGNYLLDYSWSESQTALLDHILHE</sequence>
<evidence type="ECO:0000313" key="6">
    <source>
        <dbReference type="EMBL" id="MBC8562655.1"/>
    </source>
</evidence>
<accession>A0ABR7N2T3</accession>
<comment type="function">
    <text evidence="3">May play the central regulatory role in sporulation. It may be an element of the effector pathway responsible for the activation of sporulation genes in response to nutritional stress. Spo0A may act in concert with spo0H (a sigma factor) to control the expression of some genes that are critical to the sporulation process.</text>
</comment>
<dbReference type="InterPro" id="IPR001789">
    <property type="entry name" value="Sig_transdc_resp-reg_receiver"/>
</dbReference>
<evidence type="ECO:0000256" key="3">
    <source>
        <dbReference type="ARBA" id="ARBA00024867"/>
    </source>
</evidence>
<feature type="modified residue" description="4-aspartylphosphate" evidence="4">
    <location>
        <position position="53"/>
    </location>
</feature>
<feature type="domain" description="Response regulatory" evidence="5">
    <location>
        <begin position="3"/>
        <end position="116"/>
    </location>
</feature>
<dbReference type="PROSITE" id="PS50110">
    <property type="entry name" value="RESPONSE_REGULATORY"/>
    <property type="match status" value="1"/>
</dbReference>
<organism evidence="6 7">
    <name type="scientific">Jutongia huaianensis</name>
    <dbReference type="NCBI Taxonomy" id="2763668"/>
    <lineage>
        <taxon>Bacteria</taxon>
        <taxon>Bacillati</taxon>
        <taxon>Bacillota</taxon>
        <taxon>Clostridia</taxon>
        <taxon>Lachnospirales</taxon>
        <taxon>Lachnospiraceae</taxon>
        <taxon>Jutongia</taxon>
    </lineage>
</organism>
<dbReference type="InterPro" id="IPR036388">
    <property type="entry name" value="WH-like_DNA-bd_sf"/>
</dbReference>
<dbReference type="InterPro" id="IPR016032">
    <property type="entry name" value="Sig_transdc_resp-reg_C-effctor"/>
</dbReference>
<dbReference type="SUPFAM" id="SSF52172">
    <property type="entry name" value="CheY-like"/>
    <property type="match status" value="1"/>
</dbReference>
<evidence type="ECO:0000256" key="2">
    <source>
        <dbReference type="ARBA" id="ARBA00023125"/>
    </source>
</evidence>
<evidence type="ECO:0000259" key="5">
    <source>
        <dbReference type="PROSITE" id="PS50110"/>
    </source>
</evidence>
<gene>
    <name evidence="6" type="ORF">H8704_08450</name>
</gene>
<keyword evidence="7" id="KW-1185">Reference proteome</keyword>
<evidence type="ECO:0000313" key="7">
    <source>
        <dbReference type="Proteomes" id="UP000606193"/>
    </source>
</evidence>
<evidence type="ECO:0000256" key="1">
    <source>
        <dbReference type="ARBA" id="ARBA00018672"/>
    </source>
</evidence>
<evidence type="ECO:0000256" key="4">
    <source>
        <dbReference type="PROSITE-ProRule" id="PRU00169"/>
    </source>
</evidence>
<keyword evidence="4" id="KW-0597">Phosphoprotein</keyword>
<proteinExistence type="predicted"/>
<dbReference type="RefSeq" id="WP_022464370.1">
    <property type="nucleotide sequence ID" value="NZ_JACRSX010000010.1"/>
</dbReference>
<dbReference type="Gene3D" id="3.40.50.2300">
    <property type="match status" value="1"/>
</dbReference>
<name>A0ABR7N2T3_9FIRM</name>
<dbReference type="PANTHER" id="PTHR35807:SF1">
    <property type="entry name" value="TRANSCRIPTIONAL REGULATOR REDD"/>
    <property type="match status" value="1"/>
</dbReference>
<dbReference type="Pfam" id="PF00072">
    <property type="entry name" value="Response_reg"/>
    <property type="match status" value="1"/>
</dbReference>
<dbReference type="Gene3D" id="1.10.10.10">
    <property type="entry name" value="Winged helix-like DNA-binding domain superfamily/Winged helix DNA-binding domain"/>
    <property type="match status" value="1"/>
</dbReference>
<dbReference type="InterPro" id="IPR011006">
    <property type="entry name" value="CheY-like_superfamily"/>
</dbReference>
<dbReference type="PANTHER" id="PTHR35807">
    <property type="entry name" value="TRANSCRIPTIONAL REGULATOR REDD-RELATED"/>
    <property type="match status" value="1"/>
</dbReference>
<protein>
    <recommendedName>
        <fullName evidence="1">Stage 0 sporulation protein A homolog</fullName>
    </recommendedName>
</protein>
<comment type="caution">
    <text evidence="6">The sequence shown here is derived from an EMBL/GenBank/DDBJ whole genome shotgun (WGS) entry which is preliminary data.</text>
</comment>
<dbReference type="EMBL" id="JACRSX010000010">
    <property type="protein sequence ID" value="MBC8562655.1"/>
    <property type="molecule type" value="Genomic_DNA"/>
</dbReference>
<keyword evidence="2" id="KW-0238">DNA-binding</keyword>
<dbReference type="InterPro" id="IPR051677">
    <property type="entry name" value="AfsR-DnrI-RedD_regulator"/>
</dbReference>
<dbReference type="Proteomes" id="UP000606193">
    <property type="component" value="Unassembled WGS sequence"/>
</dbReference>